<evidence type="ECO:0000256" key="2">
    <source>
        <dbReference type="ARBA" id="ARBA00023043"/>
    </source>
</evidence>
<proteinExistence type="predicted"/>
<feature type="repeat" description="ANK" evidence="3">
    <location>
        <begin position="220"/>
        <end position="252"/>
    </location>
</feature>
<name>A0ABR2HUS1_9EUKA</name>
<gene>
    <name evidence="4" type="ORF">M9Y10_017796</name>
</gene>
<evidence type="ECO:0000256" key="3">
    <source>
        <dbReference type="PROSITE-ProRule" id="PRU00023"/>
    </source>
</evidence>
<keyword evidence="5" id="KW-1185">Reference proteome</keyword>
<dbReference type="PANTHER" id="PTHR24198:SF165">
    <property type="entry name" value="ANKYRIN REPEAT-CONTAINING PROTEIN-RELATED"/>
    <property type="match status" value="1"/>
</dbReference>
<dbReference type="EMBL" id="JAPFFF010000023">
    <property type="protein sequence ID" value="KAK8852806.1"/>
    <property type="molecule type" value="Genomic_DNA"/>
</dbReference>
<dbReference type="PROSITE" id="PS50297">
    <property type="entry name" value="ANK_REP_REGION"/>
    <property type="match status" value="1"/>
</dbReference>
<protein>
    <recommendedName>
        <fullName evidence="6">DUF3447 domain-containing protein</fullName>
    </recommendedName>
</protein>
<dbReference type="PANTHER" id="PTHR24198">
    <property type="entry name" value="ANKYRIN REPEAT AND PROTEIN KINASE DOMAIN-CONTAINING PROTEIN"/>
    <property type="match status" value="1"/>
</dbReference>
<dbReference type="SMART" id="SM00248">
    <property type="entry name" value="ANK"/>
    <property type="match status" value="5"/>
</dbReference>
<accession>A0ABR2HUS1</accession>
<evidence type="ECO:0000313" key="4">
    <source>
        <dbReference type="EMBL" id="KAK8852806.1"/>
    </source>
</evidence>
<evidence type="ECO:0000313" key="5">
    <source>
        <dbReference type="Proteomes" id="UP001470230"/>
    </source>
</evidence>
<dbReference type="Proteomes" id="UP001470230">
    <property type="component" value="Unassembled WGS sequence"/>
</dbReference>
<keyword evidence="1" id="KW-0677">Repeat</keyword>
<reference evidence="4 5" key="1">
    <citation type="submission" date="2024-04" db="EMBL/GenBank/DDBJ databases">
        <title>Tritrichomonas musculus Genome.</title>
        <authorList>
            <person name="Alves-Ferreira E."/>
            <person name="Grigg M."/>
            <person name="Lorenzi H."/>
            <person name="Galac M."/>
        </authorList>
    </citation>
    <scope>NUCLEOTIDE SEQUENCE [LARGE SCALE GENOMIC DNA]</scope>
    <source>
        <strain evidence="4 5">EAF2021</strain>
    </source>
</reference>
<dbReference type="InterPro" id="IPR002110">
    <property type="entry name" value="Ankyrin_rpt"/>
</dbReference>
<evidence type="ECO:0000256" key="1">
    <source>
        <dbReference type="ARBA" id="ARBA00022737"/>
    </source>
</evidence>
<comment type="caution">
    <text evidence="4">The sequence shown here is derived from an EMBL/GenBank/DDBJ whole genome shotgun (WGS) entry which is preliminary data.</text>
</comment>
<organism evidence="4 5">
    <name type="scientific">Tritrichomonas musculus</name>
    <dbReference type="NCBI Taxonomy" id="1915356"/>
    <lineage>
        <taxon>Eukaryota</taxon>
        <taxon>Metamonada</taxon>
        <taxon>Parabasalia</taxon>
        <taxon>Tritrichomonadida</taxon>
        <taxon>Tritrichomonadidae</taxon>
        <taxon>Tritrichomonas</taxon>
    </lineage>
</organism>
<dbReference type="PROSITE" id="PS50088">
    <property type="entry name" value="ANK_REPEAT"/>
    <property type="match status" value="1"/>
</dbReference>
<dbReference type="Gene3D" id="1.25.40.20">
    <property type="entry name" value="Ankyrin repeat-containing domain"/>
    <property type="match status" value="2"/>
</dbReference>
<dbReference type="InterPro" id="IPR036770">
    <property type="entry name" value="Ankyrin_rpt-contain_sf"/>
</dbReference>
<sequence length="416" mass="47477">MDSEKAKDEVMSCIRLQTLLFSLDEGQLEILHDFIKSSIFIHKNGLKSLSHNFLHLIDYRPQKIPILIDFIQNLIQTNPKLSIIEIIFNEIVKTRPNCSRLFFIHQCIARNLISENQIIPYINSFDYFSWFAPIVDRLNHPLFEYFISRKDENLFIPTIEEFRKDNWDKHKLFASAGMNHHEVARLIRIDDIENLKKVPHLNVNMRLPMSPFESIDILNHGCTPLHYATYFNSIECCKEMIDKGASPYATDFNGQNCINFAVAGESLTILNELLKSSSNESESLFKKNLTNAILCSAIYHQNILNNHSNFVSISSLFLNAAASDNLSLILNCIENNVDVNCANHSGETALIIAATNNHKELVNFLLSTNLIDPTKSDTFGRNALICAIDKDNLDIVNILIDDDRIDINSSDIFELN</sequence>
<dbReference type="Pfam" id="PF12796">
    <property type="entry name" value="Ank_2"/>
    <property type="match status" value="2"/>
</dbReference>
<dbReference type="SUPFAM" id="SSF48403">
    <property type="entry name" value="Ankyrin repeat"/>
    <property type="match status" value="1"/>
</dbReference>
<evidence type="ECO:0008006" key="6">
    <source>
        <dbReference type="Google" id="ProtNLM"/>
    </source>
</evidence>
<keyword evidence="2 3" id="KW-0040">ANK repeat</keyword>